<dbReference type="EMBL" id="MN740437">
    <property type="protein sequence ID" value="QHU26190.1"/>
    <property type="molecule type" value="Genomic_DNA"/>
</dbReference>
<organism evidence="1">
    <name type="scientific">viral metagenome</name>
    <dbReference type="NCBI Taxonomy" id="1070528"/>
    <lineage>
        <taxon>unclassified sequences</taxon>
        <taxon>metagenomes</taxon>
        <taxon>organismal metagenomes</taxon>
    </lineage>
</organism>
<accession>A0A6C0L7G2</accession>
<reference evidence="1" key="1">
    <citation type="journal article" date="2020" name="Nature">
        <title>Giant virus diversity and host interactions through global metagenomics.</title>
        <authorList>
            <person name="Schulz F."/>
            <person name="Roux S."/>
            <person name="Paez-Espino D."/>
            <person name="Jungbluth S."/>
            <person name="Walsh D.A."/>
            <person name="Denef V.J."/>
            <person name="McMahon K.D."/>
            <person name="Konstantinidis K.T."/>
            <person name="Eloe-Fadrosh E.A."/>
            <person name="Kyrpides N.C."/>
            <person name="Woyke T."/>
        </authorList>
    </citation>
    <scope>NUCLEOTIDE SEQUENCE</scope>
    <source>
        <strain evidence="1">GVMAG-M-3300027759-16</strain>
    </source>
</reference>
<evidence type="ECO:0008006" key="2">
    <source>
        <dbReference type="Google" id="ProtNLM"/>
    </source>
</evidence>
<evidence type="ECO:0000313" key="1">
    <source>
        <dbReference type="EMBL" id="QHU26190.1"/>
    </source>
</evidence>
<name>A0A6C0L7G2_9ZZZZ</name>
<sequence>MFVLLILSFIARAFPSVSDCGKGKSIFQITELAFPASLQAGATANLTLQYMAPVQVDNGTITTKVTYNFIPLTPTTSLLCASATCPIEIGFHDGSTAVTVPTGLSGTIVSNIAWTDIIGNQLLCVQMSVKVTALKMVGYLA</sequence>
<protein>
    <recommendedName>
        <fullName evidence="2">MD-2-related lipid-recognition domain-containing protein</fullName>
    </recommendedName>
</protein>
<proteinExistence type="predicted"/>
<dbReference type="AlphaFoldDB" id="A0A6C0L7G2"/>